<gene>
    <name evidence="1" type="ORF">CJD35_11445</name>
</gene>
<organism evidence="1 2">
    <name type="scientific">Sphingobium xenophagum</name>
    <dbReference type="NCBI Taxonomy" id="121428"/>
    <lineage>
        <taxon>Bacteria</taxon>
        <taxon>Pseudomonadati</taxon>
        <taxon>Pseudomonadota</taxon>
        <taxon>Alphaproteobacteria</taxon>
        <taxon>Sphingomonadales</taxon>
        <taxon>Sphingomonadaceae</taxon>
        <taxon>Sphingobium</taxon>
    </lineage>
</organism>
<protein>
    <submittedName>
        <fullName evidence="1">Uncharacterized protein</fullName>
    </submittedName>
</protein>
<dbReference type="Proteomes" id="UP000217141">
    <property type="component" value="Chromosome I"/>
</dbReference>
<evidence type="ECO:0000313" key="1">
    <source>
        <dbReference type="EMBL" id="ASY44985.1"/>
    </source>
</evidence>
<dbReference type="KEGG" id="shyd:CJD35_11445"/>
<dbReference type="RefSeq" id="WP_095687051.1">
    <property type="nucleotide sequence ID" value="NZ_CP022745.1"/>
</dbReference>
<proteinExistence type="predicted"/>
<dbReference type="EMBL" id="CP022745">
    <property type="protein sequence ID" value="ASY44985.1"/>
    <property type="molecule type" value="Genomic_DNA"/>
</dbReference>
<evidence type="ECO:0000313" key="2">
    <source>
        <dbReference type="Proteomes" id="UP000217141"/>
    </source>
</evidence>
<reference evidence="1 2" key="1">
    <citation type="submission" date="2017-08" db="EMBL/GenBank/DDBJ databases">
        <title>Whole Genome Sequence of Sphingobium hydrophobicum C1: Insights into Adaption to the Electronic-waste Contaminated Sediment.</title>
        <authorList>
            <person name="Song D."/>
            <person name="Chen X."/>
            <person name="Xu M."/>
        </authorList>
    </citation>
    <scope>NUCLEOTIDE SEQUENCE [LARGE SCALE GENOMIC DNA]</scope>
    <source>
        <strain evidence="1 2">C1</strain>
    </source>
</reference>
<dbReference type="AlphaFoldDB" id="A0A249MUW6"/>
<sequence>MAKSYAVDQAVSNLIRLAVPDYLIISLDDDGGDRPRRIDPRGTVWLRDGELGEPDIDLSPPTYHYTHRIPVEIAAYTSSEPLRLVLDRMATMIAAPIKADRFLGGLVNYIDVTALDLVNINVTGGQTQKGGMFDIIAQYSTDNPL</sequence>
<accession>A0A249MUW6</accession>
<name>A0A249MUW6_SPHXE</name>